<name>Q8MUL1_STRPU</name>
<evidence type="ECO:0000313" key="3">
    <source>
        <dbReference type="EMBL" id="AAM70486.1"/>
    </source>
</evidence>
<dbReference type="AlphaFoldDB" id="Q8MUL1"/>
<dbReference type="Gene3D" id="3.10.100.10">
    <property type="entry name" value="Mannose-Binding Protein A, subunit A"/>
    <property type="match status" value="1"/>
</dbReference>
<feature type="chain" id="PRO_5010847245" evidence="2">
    <location>
        <begin position="18"/>
        <end position="289"/>
    </location>
</feature>
<feature type="region of interest" description="Disordered" evidence="1">
    <location>
        <begin position="199"/>
        <end position="289"/>
    </location>
</feature>
<sequence length="289" mass="31810">MKGVLFIVASLIAFATGQDCPAYYVRSQSGQSCYRYFNIPLAYQWASEFCEMVTPCGNGPAVMGTLAAPKSPQENMEIYRLVASFSQDNQMEREVWLGWNSMNPFMWENGAPAYPHGFSAFDSGGQAGANGWPVNTRNPFGMPPGFAPVMRRELGTIPGRQGPNRRMIPASQGPVWQVAELTGPTHAFVCEVPAGQTIVGQQQPTNPNFPNQPNQPFGPNQPNNPNQPFGPNQPNNPNQPNQPFAPNQPTTPNRPNQPFTPNQPNNPNQPNTPNTPNRPNQPNQPRLFQ</sequence>
<keyword evidence="2" id="KW-0732">Signal</keyword>
<dbReference type="CTD" id="105437370"/>
<evidence type="ECO:0000256" key="2">
    <source>
        <dbReference type="SAM" id="SignalP"/>
    </source>
</evidence>
<feature type="compositionally biased region" description="Low complexity" evidence="1">
    <location>
        <begin position="200"/>
        <end position="289"/>
    </location>
</feature>
<dbReference type="InterPro" id="IPR052890">
    <property type="entry name" value="SM50_spicule_matrix"/>
</dbReference>
<dbReference type="HOGENOM" id="CLU_964190_0_0_1"/>
<dbReference type="EMBL" id="AF519416">
    <property type="protein sequence ID" value="AAM70486.1"/>
    <property type="molecule type" value="mRNA"/>
</dbReference>
<organism evidence="3">
    <name type="scientific">Strongylocentrotus purpuratus</name>
    <name type="common">Purple sea urchin</name>
    <dbReference type="NCBI Taxonomy" id="7668"/>
    <lineage>
        <taxon>Eukaryota</taxon>
        <taxon>Metazoa</taxon>
        <taxon>Echinodermata</taxon>
        <taxon>Eleutherozoa</taxon>
        <taxon>Echinozoa</taxon>
        <taxon>Echinoidea</taxon>
        <taxon>Euechinoidea</taxon>
        <taxon>Echinacea</taxon>
        <taxon>Camarodonta</taxon>
        <taxon>Echinidea</taxon>
        <taxon>Strongylocentrotidae</taxon>
        <taxon>Strongylocentrotus</taxon>
    </lineage>
</organism>
<dbReference type="SUPFAM" id="SSF56436">
    <property type="entry name" value="C-type lectin-like"/>
    <property type="match status" value="1"/>
</dbReference>
<proteinExistence type="evidence at transcript level"/>
<reference evidence="3" key="1">
    <citation type="journal article" date="2002" name="Dev. Genes Evol.">
        <title>Identification and developmental expression of new biomineralization proteins in the sea urchin Strongylocentrotus purpuratus.</title>
        <authorList>
            <person name="Illies M.R."/>
            <person name="Peeler M.T."/>
            <person name="Dechtiaruk A.M."/>
            <person name="Ettensohn C.A."/>
        </authorList>
    </citation>
    <scope>NUCLEOTIDE SEQUENCE</scope>
</reference>
<accession>Q8MUL1</accession>
<evidence type="ECO:0000256" key="1">
    <source>
        <dbReference type="SAM" id="MobiDB-lite"/>
    </source>
</evidence>
<dbReference type="PANTHER" id="PTHR36148:SF3">
    <property type="entry name" value="50 KDA SPICULE MATRIX PROTEIN"/>
    <property type="match status" value="1"/>
</dbReference>
<dbReference type="GeneID" id="105437370"/>
<dbReference type="RefSeq" id="NP_999803.1">
    <property type="nucleotide sequence ID" value="NM_214638.1"/>
</dbReference>
<protein>
    <submittedName>
        <fullName evidence="3">Spicule matrix protein SM32</fullName>
    </submittedName>
</protein>
<feature type="signal peptide" evidence="2">
    <location>
        <begin position="1"/>
        <end position="17"/>
    </location>
</feature>
<dbReference type="PANTHER" id="PTHR36148">
    <property type="entry name" value="50 KDA SPICULE MATRIX PROTEIN-RELATED"/>
    <property type="match status" value="1"/>
</dbReference>
<dbReference type="InterPro" id="IPR016187">
    <property type="entry name" value="CTDL_fold"/>
</dbReference>
<dbReference type="InterPro" id="IPR016186">
    <property type="entry name" value="C-type_lectin-like/link_sf"/>
</dbReference>